<reference evidence="2" key="1">
    <citation type="journal article" date="2019" name="Int. J. Syst. Evol. Microbiol.">
        <title>The Global Catalogue of Microorganisms (GCM) 10K type strain sequencing project: providing services to taxonomists for standard genome sequencing and annotation.</title>
        <authorList>
            <consortium name="The Broad Institute Genomics Platform"/>
            <consortium name="The Broad Institute Genome Sequencing Center for Infectious Disease"/>
            <person name="Wu L."/>
            <person name="Ma J."/>
        </authorList>
    </citation>
    <scope>NUCLEOTIDE SEQUENCE [LARGE SCALE GENOMIC DNA]</scope>
    <source>
        <strain evidence="2">JCM 17214</strain>
    </source>
</reference>
<evidence type="ECO:0000313" key="1">
    <source>
        <dbReference type="EMBL" id="GAA3948506.1"/>
    </source>
</evidence>
<evidence type="ECO:0000313" key="2">
    <source>
        <dbReference type="Proteomes" id="UP001499909"/>
    </source>
</evidence>
<sequence>MKLPFTAFQLPLAAATERASTVWLPGRTAWSTEISTAPRSTARQEHKVRQLTSLTEHRAQVLTQRRTPVRTSAKRW</sequence>
<comment type="caution">
    <text evidence="1">The sequence shown here is derived from an EMBL/GenBank/DDBJ whole genome shotgun (WGS) entry which is preliminary data.</text>
</comment>
<keyword evidence="2" id="KW-1185">Reference proteome</keyword>
<dbReference type="Proteomes" id="UP001499909">
    <property type="component" value="Unassembled WGS sequence"/>
</dbReference>
<name>A0ABP7NKU4_9BACT</name>
<gene>
    <name evidence="1" type="ORF">GCM10022406_32890</name>
</gene>
<proteinExistence type="predicted"/>
<dbReference type="EMBL" id="BAABDH010000105">
    <property type="protein sequence ID" value="GAA3948506.1"/>
    <property type="molecule type" value="Genomic_DNA"/>
</dbReference>
<accession>A0ABP7NKU4</accession>
<organism evidence="1 2">
    <name type="scientific">Hymenobacter algoricola</name>
    <dbReference type="NCBI Taxonomy" id="486267"/>
    <lineage>
        <taxon>Bacteria</taxon>
        <taxon>Pseudomonadati</taxon>
        <taxon>Bacteroidota</taxon>
        <taxon>Cytophagia</taxon>
        <taxon>Cytophagales</taxon>
        <taxon>Hymenobacteraceae</taxon>
        <taxon>Hymenobacter</taxon>
    </lineage>
</organism>
<dbReference type="RefSeq" id="WP_345116420.1">
    <property type="nucleotide sequence ID" value="NZ_BAABDH010000105.1"/>
</dbReference>
<protein>
    <recommendedName>
        <fullName evidence="3">Secreted protein</fullName>
    </recommendedName>
</protein>
<evidence type="ECO:0008006" key="3">
    <source>
        <dbReference type="Google" id="ProtNLM"/>
    </source>
</evidence>